<reference evidence="1" key="2">
    <citation type="submission" date="2025-03" db="EMBL/GenBank/DDBJ databases">
        <authorList>
            <consortium name="ELIXIR-Norway"/>
            <consortium name="Elixir Norway"/>
        </authorList>
    </citation>
    <scope>NUCLEOTIDE SEQUENCE</scope>
</reference>
<gene>
    <name evidence="1" type="ORF">MRATA1EN22A_LOCUS11415</name>
</gene>
<proteinExistence type="predicted"/>
<organism evidence="1 2">
    <name type="scientific">Rangifer tarandus platyrhynchus</name>
    <name type="common">Svalbard reindeer</name>
    <dbReference type="NCBI Taxonomy" id="3082113"/>
    <lineage>
        <taxon>Eukaryota</taxon>
        <taxon>Metazoa</taxon>
        <taxon>Chordata</taxon>
        <taxon>Craniata</taxon>
        <taxon>Vertebrata</taxon>
        <taxon>Euteleostomi</taxon>
        <taxon>Mammalia</taxon>
        <taxon>Eutheria</taxon>
        <taxon>Laurasiatheria</taxon>
        <taxon>Artiodactyla</taxon>
        <taxon>Ruminantia</taxon>
        <taxon>Pecora</taxon>
        <taxon>Cervidae</taxon>
        <taxon>Odocoileinae</taxon>
        <taxon>Rangifer</taxon>
    </lineage>
</organism>
<dbReference type="Proteomes" id="UP001162501">
    <property type="component" value="Chromosome 21"/>
</dbReference>
<sequence>MGVRGADRATASSTRACFLCRTLQAPPTPRTSAHVAAPRRFPASLPAPSSLRVPGPVGPAGPPPHPHRPSPALARLPPAAYPGPS</sequence>
<evidence type="ECO:0000313" key="2">
    <source>
        <dbReference type="Proteomes" id="UP001162501"/>
    </source>
</evidence>
<accession>A0AC59YXF0</accession>
<protein>
    <submittedName>
        <fullName evidence="1">Uncharacterized protein</fullName>
    </submittedName>
</protein>
<evidence type="ECO:0000313" key="1">
    <source>
        <dbReference type="EMBL" id="CAN0059461.1"/>
    </source>
</evidence>
<dbReference type="EMBL" id="OX596105">
    <property type="protein sequence ID" value="CAN0059461.1"/>
    <property type="molecule type" value="Genomic_DNA"/>
</dbReference>
<reference evidence="1" key="1">
    <citation type="submission" date="2023-05" db="EMBL/GenBank/DDBJ databases">
        <authorList>
            <consortium name="ELIXIR-Norway"/>
        </authorList>
    </citation>
    <scope>NUCLEOTIDE SEQUENCE</scope>
</reference>
<name>A0AC59YXF0_RANTA</name>